<feature type="transmembrane region" description="Helical" evidence="1">
    <location>
        <begin position="77"/>
        <end position="93"/>
    </location>
</feature>
<keyword evidence="3" id="KW-1185">Reference proteome</keyword>
<protein>
    <submittedName>
        <fullName evidence="2">Uncharacterized protein</fullName>
    </submittedName>
</protein>
<dbReference type="AlphaFoldDB" id="A0A061ABJ2"/>
<feature type="transmembrane region" description="Helical" evidence="1">
    <location>
        <begin position="199"/>
        <end position="221"/>
    </location>
</feature>
<evidence type="ECO:0000313" key="3">
    <source>
        <dbReference type="Proteomes" id="UP000032434"/>
    </source>
</evidence>
<proteinExistence type="predicted"/>
<keyword evidence="1" id="KW-0812">Transmembrane</keyword>
<feature type="transmembrane region" description="Helical" evidence="1">
    <location>
        <begin position="167"/>
        <end position="187"/>
    </location>
</feature>
<keyword evidence="1" id="KW-1133">Transmembrane helix</keyword>
<feature type="transmembrane region" description="Helical" evidence="1">
    <location>
        <begin position="12"/>
        <end position="30"/>
    </location>
</feature>
<dbReference type="HOGENOM" id="CLU_1032991_0_0_14"/>
<feature type="transmembrane region" description="Helical" evidence="1">
    <location>
        <begin position="122"/>
        <end position="140"/>
    </location>
</feature>
<sequence length="269" mass="30659">MESKQQKEKLPLATYSAIGSTILWTLIAFFSPNIAAIGTFVGIFAIILMLSSGMGVIELFSEHKNGYKKEVLKNWGIFYLFAGFVATGVLLLIQSNKMPHTDTSFKKPFSWKRWYKFNKQRIPLYLSIIAVLLITGLVDFKVQEVRFELKSHFDAINNLYSNDLKSMATFMVFALNLLSIIQIFNTVSYSKTKAPVNTFIATFLTTLEVAAYGTYMYVFIIEPTVSSNYTYTGSVYFSLTVFGLGILFTVLSTVFAWKYIDWKYVKIEE</sequence>
<feature type="transmembrane region" description="Helical" evidence="1">
    <location>
        <begin position="37"/>
        <end position="57"/>
    </location>
</feature>
<dbReference type="KEGG" id="aoc:Aocu_11570"/>
<dbReference type="PATRIC" id="fig|35623.3.peg.1157"/>
<keyword evidence="1" id="KW-0472">Membrane</keyword>
<dbReference type="EMBL" id="LK028559">
    <property type="protein sequence ID" value="CDR31230.1"/>
    <property type="molecule type" value="Genomic_DNA"/>
</dbReference>
<reference evidence="3" key="1">
    <citation type="submission" date="2014-05" db="EMBL/GenBank/DDBJ databases">
        <authorList>
            <person name="Kube M."/>
        </authorList>
    </citation>
    <scope>NUCLEOTIDE SEQUENCE [LARGE SCALE GENOMIC DNA]</scope>
</reference>
<dbReference type="InParanoid" id="A0A061ABJ2"/>
<evidence type="ECO:0000313" key="2">
    <source>
        <dbReference type="EMBL" id="CDR31230.1"/>
    </source>
</evidence>
<organism evidence="2 3">
    <name type="scientific">Acholeplasma oculi</name>
    <dbReference type="NCBI Taxonomy" id="35623"/>
    <lineage>
        <taxon>Bacteria</taxon>
        <taxon>Bacillati</taxon>
        <taxon>Mycoplasmatota</taxon>
        <taxon>Mollicutes</taxon>
        <taxon>Acholeplasmatales</taxon>
        <taxon>Acholeplasmataceae</taxon>
        <taxon>Acholeplasma</taxon>
    </lineage>
</organism>
<dbReference type="STRING" id="35623.Aocu_11570"/>
<dbReference type="OrthoDB" id="9897312at2"/>
<name>A0A061ABJ2_9MOLU</name>
<evidence type="ECO:0000256" key="1">
    <source>
        <dbReference type="SAM" id="Phobius"/>
    </source>
</evidence>
<gene>
    <name evidence="2" type="ORF">Aocu_11570</name>
</gene>
<accession>A0A061ABJ2</accession>
<dbReference type="Proteomes" id="UP000032434">
    <property type="component" value="Chromosome 1"/>
</dbReference>
<dbReference type="RefSeq" id="WP_045749674.1">
    <property type="nucleotide sequence ID" value="NZ_FUZK01000001.1"/>
</dbReference>
<feature type="transmembrane region" description="Helical" evidence="1">
    <location>
        <begin position="233"/>
        <end position="257"/>
    </location>
</feature>